<feature type="binding site" evidence="8">
    <location>
        <position position="202"/>
    </location>
    <ligand>
        <name>Zn(2+)</name>
        <dbReference type="ChEBI" id="CHEBI:29105"/>
        <note>catalytic</note>
    </ligand>
</feature>
<dbReference type="CDD" id="cd01285">
    <property type="entry name" value="nucleoside_deaminase"/>
    <property type="match status" value="1"/>
</dbReference>
<proteinExistence type="inferred from homology"/>
<dbReference type="PROSITE" id="PS51186">
    <property type="entry name" value="GNAT"/>
    <property type="match status" value="1"/>
</dbReference>
<evidence type="ECO:0000259" key="9">
    <source>
        <dbReference type="PROSITE" id="PS51186"/>
    </source>
</evidence>
<evidence type="ECO:0000256" key="3">
    <source>
        <dbReference type="ARBA" id="ARBA00022694"/>
    </source>
</evidence>
<evidence type="ECO:0000256" key="7">
    <source>
        <dbReference type="ARBA" id="ARBA00048045"/>
    </source>
</evidence>
<keyword evidence="3 8" id="KW-0819">tRNA processing</keyword>
<comment type="function">
    <text evidence="8">Catalyzes the deamination of adenosine to inosine at the wobble position 34 of tRNA(Arg2).</text>
</comment>
<name>A0A290XI61_9GAMM</name>
<dbReference type="Gene3D" id="3.40.140.10">
    <property type="entry name" value="Cytidine Deaminase, domain 2"/>
    <property type="match status" value="1"/>
</dbReference>
<gene>
    <name evidence="8" type="primary">tadA</name>
    <name evidence="11" type="ORF">CNR27_10410</name>
</gene>
<evidence type="ECO:0000256" key="5">
    <source>
        <dbReference type="ARBA" id="ARBA00022801"/>
    </source>
</evidence>
<feature type="active site" description="Proton donor" evidence="8">
    <location>
        <position position="204"/>
    </location>
</feature>
<dbReference type="KEGG" id="lum:CNR27_10410"/>
<dbReference type="FunFam" id="3.40.140.10:FF:000005">
    <property type="entry name" value="tRNA-specific adenosine deaminase"/>
    <property type="match status" value="1"/>
</dbReference>
<evidence type="ECO:0000256" key="2">
    <source>
        <dbReference type="ARBA" id="ARBA00011738"/>
    </source>
</evidence>
<evidence type="ECO:0000256" key="4">
    <source>
        <dbReference type="ARBA" id="ARBA00022723"/>
    </source>
</evidence>
<dbReference type="Proteomes" id="UP000218968">
    <property type="component" value="Chromosome"/>
</dbReference>
<dbReference type="PROSITE" id="PS00903">
    <property type="entry name" value="CYT_DCMP_DEAMINASES_1"/>
    <property type="match status" value="1"/>
</dbReference>
<comment type="cofactor">
    <cofactor evidence="8">
        <name>Zn(2+)</name>
        <dbReference type="ChEBI" id="CHEBI:29105"/>
    </cofactor>
    <text evidence="8">Binds 1 zinc ion per subunit.</text>
</comment>
<comment type="catalytic activity">
    <reaction evidence="7 8">
        <text>adenosine(34) in tRNA + H2O + H(+) = inosine(34) in tRNA + NH4(+)</text>
        <dbReference type="Rhea" id="RHEA:43168"/>
        <dbReference type="Rhea" id="RHEA-COMP:10373"/>
        <dbReference type="Rhea" id="RHEA-COMP:10374"/>
        <dbReference type="ChEBI" id="CHEBI:15377"/>
        <dbReference type="ChEBI" id="CHEBI:15378"/>
        <dbReference type="ChEBI" id="CHEBI:28938"/>
        <dbReference type="ChEBI" id="CHEBI:74411"/>
        <dbReference type="ChEBI" id="CHEBI:82852"/>
        <dbReference type="EC" id="3.5.4.33"/>
    </reaction>
</comment>
<evidence type="ECO:0000256" key="6">
    <source>
        <dbReference type="ARBA" id="ARBA00022833"/>
    </source>
</evidence>
<feature type="binding site" evidence="8">
    <location>
        <position position="235"/>
    </location>
    <ligand>
        <name>Zn(2+)</name>
        <dbReference type="ChEBI" id="CHEBI:29105"/>
        <note>catalytic</note>
    </ligand>
</feature>
<dbReference type="InterPro" id="IPR016193">
    <property type="entry name" value="Cytidine_deaminase-like"/>
</dbReference>
<protein>
    <recommendedName>
        <fullName evidence="8">tRNA-specific adenosine deaminase</fullName>
        <ecNumber evidence="8">3.5.4.33</ecNumber>
    </recommendedName>
</protein>
<evidence type="ECO:0000313" key="12">
    <source>
        <dbReference type="Proteomes" id="UP000218968"/>
    </source>
</evidence>
<dbReference type="EC" id="3.5.4.33" evidence="8"/>
<dbReference type="Gene3D" id="3.40.630.30">
    <property type="match status" value="1"/>
</dbReference>
<dbReference type="EMBL" id="CP023406">
    <property type="protein sequence ID" value="ATD68835.1"/>
    <property type="molecule type" value="Genomic_DNA"/>
</dbReference>
<dbReference type="CDD" id="cd04301">
    <property type="entry name" value="NAT_SF"/>
    <property type="match status" value="1"/>
</dbReference>
<dbReference type="GO" id="GO:0008270">
    <property type="term" value="F:zinc ion binding"/>
    <property type="evidence" value="ECO:0007669"/>
    <property type="project" value="UniProtKB-UniRule"/>
</dbReference>
<dbReference type="GO" id="GO:0052717">
    <property type="term" value="F:tRNA-specific adenosine-34 deaminase activity"/>
    <property type="evidence" value="ECO:0007669"/>
    <property type="project" value="UniProtKB-UniRule"/>
</dbReference>
<feature type="binding site" evidence="8">
    <location>
        <position position="232"/>
    </location>
    <ligand>
        <name>Zn(2+)</name>
        <dbReference type="ChEBI" id="CHEBI:29105"/>
        <note>catalytic</note>
    </ligand>
</feature>
<dbReference type="PANTHER" id="PTHR11079:SF202">
    <property type="entry name" value="TRNA-SPECIFIC ADENOSINE DEAMINASE"/>
    <property type="match status" value="1"/>
</dbReference>
<organism evidence="11 12">
    <name type="scientific">Luteimonas chenhongjianii</name>
    <dbReference type="NCBI Taxonomy" id="2006110"/>
    <lineage>
        <taxon>Bacteria</taxon>
        <taxon>Pseudomonadati</taxon>
        <taxon>Pseudomonadota</taxon>
        <taxon>Gammaproteobacteria</taxon>
        <taxon>Lysobacterales</taxon>
        <taxon>Lysobacteraceae</taxon>
        <taxon>Luteimonas</taxon>
    </lineage>
</organism>
<dbReference type="InterPro" id="IPR000182">
    <property type="entry name" value="GNAT_dom"/>
</dbReference>
<dbReference type="PANTHER" id="PTHR11079">
    <property type="entry name" value="CYTOSINE DEAMINASE FAMILY MEMBER"/>
    <property type="match status" value="1"/>
</dbReference>
<keyword evidence="6 8" id="KW-0862">Zinc</keyword>
<dbReference type="SUPFAM" id="SSF53927">
    <property type="entry name" value="Cytidine deaminase-like"/>
    <property type="match status" value="1"/>
</dbReference>
<feature type="domain" description="CMP/dCMP-type deaminase" evidence="10">
    <location>
        <begin position="149"/>
        <end position="278"/>
    </location>
</feature>
<keyword evidence="12" id="KW-1185">Reference proteome</keyword>
<evidence type="ECO:0000256" key="8">
    <source>
        <dbReference type="HAMAP-Rule" id="MF_00972"/>
    </source>
</evidence>
<dbReference type="AlphaFoldDB" id="A0A290XI61"/>
<dbReference type="HAMAP" id="MF_00972">
    <property type="entry name" value="tRNA_aden_deaminase"/>
    <property type="match status" value="1"/>
</dbReference>
<evidence type="ECO:0000256" key="1">
    <source>
        <dbReference type="ARBA" id="ARBA00010669"/>
    </source>
</evidence>
<sequence>MHPLAIADARAFWDGALQAAARGERIILCARRGDEVLGTGSLALVSAPSQPHRAELTKVMTTASARGSGVGAALVRALEQAARDHGRHLITLDASLVGGATRFYRRLGYRPAGDIPEFAYKPLGGLAATRVLWKLLDAREIARPPIDTSMDEAHMRQALALAERAMLDDDEIPVGALVLDPTGKVIGTGWNRNIAEHDPSAHAEIVAMRHAGAALGNHRLLGCTLYVTLEPCAMCAMAMVHARVARVVFGAFDPKTGAAGSVFDMLEDPRHNHRIAVTGGVCADVAGPMLTNYFRRKRGLPPR</sequence>
<evidence type="ECO:0000259" key="10">
    <source>
        <dbReference type="PROSITE" id="PS51747"/>
    </source>
</evidence>
<dbReference type="Pfam" id="PF00383">
    <property type="entry name" value="dCMP_cyt_deam_1"/>
    <property type="match status" value="1"/>
</dbReference>
<dbReference type="InterPro" id="IPR028883">
    <property type="entry name" value="tRNA_aden_deaminase"/>
</dbReference>
<dbReference type="NCBIfam" id="NF008113">
    <property type="entry name" value="PRK10860.1"/>
    <property type="match status" value="1"/>
</dbReference>
<comment type="similarity">
    <text evidence="1">Belongs to the cytidine and deoxycytidylate deaminase family. ADAT2 subfamily.</text>
</comment>
<keyword evidence="4 8" id="KW-0479">Metal-binding</keyword>
<dbReference type="PROSITE" id="PS51747">
    <property type="entry name" value="CYT_DCMP_DEAMINASES_2"/>
    <property type="match status" value="1"/>
</dbReference>
<keyword evidence="5 8" id="KW-0378">Hydrolase</keyword>
<evidence type="ECO:0000313" key="11">
    <source>
        <dbReference type="EMBL" id="ATD68835.1"/>
    </source>
</evidence>
<feature type="domain" description="N-acetyltransferase" evidence="9">
    <location>
        <begin position="1"/>
        <end position="137"/>
    </location>
</feature>
<dbReference type="InterPro" id="IPR016181">
    <property type="entry name" value="Acyl_CoA_acyltransferase"/>
</dbReference>
<comment type="subunit">
    <text evidence="2 8">Homodimer.</text>
</comment>
<dbReference type="OrthoDB" id="9802676at2"/>
<dbReference type="InterPro" id="IPR002125">
    <property type="entry name" value="CMP_dCMP_dom"/>
</dbReference>
<accession>A0A290XI61</accession>
<dbReference type="SUPFAM" id="SSF55729">
    <property type="entry name" value="Acyl-CoA N-acyltransferases (Nat)"/>
    <property type="match status" value="1"/>
</dbReference>
<reference evidence="12" key="1">
    <citation type="submission" date="2017-09" db="EMBL/GenBank/DDBJ databases">
        <title>Luteimonas liuhanmingii sp.nov., isolated from the intestinal contents of Tibetan Plateau Pika in Yushu, Qinghai Province, China.</title>
        <authorList>
            <person name="Gui Z."/>
        </authorList>
    </citation>
    <scope>NUCLEOTIDE SEQUENCE [LARGE SCALE GENOMIC DNA]</scope>
    <source>
        <strain evidence="12">100111</strain>
    </source>
</reference>
<dbReference type="GO" id="GO:0002100">
    <property type="term" value="P:tRNA wobble adenosine to inosine editing"/>
    <property type="evidence" value="ECO:0007669"/>
    <property type="project" value="UniProtKB-UniRule"/>
</dbReference>
<dbReference type="GO" id="GO:0016747">
    <property type="term" value="F:acyltransferase activity, transferring groups other than amino-acyl groups"/>
    <property type="evidence" value="ECO:0007669"/>
    <property type="project" value="InterPro"/>
</dbReference>
<dbReference type="Pfam" id="PF00583">
    <property type="entry name" value="Acetyltransf_1"/>
    <property type="match status" value="1"/>
</dbReference>
<dbReference type="InterPro" id="IPR016192">
    <property type="entry name" value="APOBEC/CMP_deaminase_Zn-bd"/>
</dbReference>